<keyword evidence="7" id="KW-0444">Lipid biosynthesis</keyword>
<dbReference type="InterPro" id="IPR004570">
    <property type="entry name" value="Phosphatidylglycerol_P_synth"/>
</dbReference>
<evidence type="ECO:0000256" key="17">
    <source>
        <dbReference type="RuleBase" id="RU003750"/>
    </source>
</evidence>
<evidence type="ECO:0000256" key="4">
    <source>
        <dbReference type="ARBA" id="ARBA00010441"/>
    </source>
</evidence>
<dbReference type="Pfam" id="PF01066">
    <property type="entry name" value="CDP-OH_P_transf"/>
    <property type="match status" value="1"/>
</dbReference>
<reference evidence="19 20" key="1">
    <citation type="submission" date="2020-08" db="EMBL/GenBank/DDBJ databases">
        <title>Genomic Encyclopedia of Type Strains, Phase IV (KMG-V): Genome sequencing to study the core and pangenomes of soil and plant-associated prokaryotes.</title>
        <authorList>
            <person name="Whitman W."/>
        </authorList>
    </citation>
    <scope>NUCLEOTIDE SEQUENCE [LARGE SCALE GENOMIC DNA]</scope>
    <source>
        <strain evidence="19 20">SEMIA 4034</strain>
    </source>
</reference>
<keyword evidence="13" id="KW-0594">Phospholipid biosynthesis</keyword>
<dbReference type="PANTHER" id="PTHR14269:SF62">
    <property type="entry name" value="CDP-DIACYLGLYCEROL--GLYCEROL-3-PHOSPHATE 3-PHOSPHATIDYLTRANSFERASE 1, CHLOROPLASTIC"/>
    <property type="match status" value="1"/>
</dbReference>
<keyword evidence="8 17" id="KW-0808">Transferase</keyword>
<keyword evidence="9 18" id="KW-0812">Transmembrane</keyword>
<comment type="subcellular location">
    <subcellularLocation>
        <location evidence="1">Membrane</location>
        <topology evidence="1">Multi-pass membrane protein</topology>
    </subcellularLocation>
</comment>
<dbReference type="EC" id="2.7.8.5" evidence="5 16"/>
<dbReference type="PIRSF" id="PIRSF000847">
    <property type="entry name" value="Phos_ph_gly_syn"/>
    <property type="match status" value="1"/>
</dbReference>
<dbReference type="PROSITE" id="PS00379">
    <property type="entry name" value="CDP_ALCOHOL_P_TRANSF"/>
    <property type="match status" value="1"/>
</dbReference>
<dbReference type="RefSeq" id="WP_183915034.1">
    <property type="nucleotide sequence ID" value="NZ_JACHBB010000003.1"/>
</dbReference>
<feature type="transmembrane region" description="Helical" evidence="18">
    <location>
        <begin position="12"/>
        <end position="29"/>
    </location>
</feature>
<dbReference type="Gene3D" id="1.20.120.1760">
    <property type="match status" value="1"/>
</dbReference>
<evidence type="ECO:0000256" key="14">
    <source>
        <dbReference type="ARBA" id="ARBA00023264"/>
    </source>
</evidence>
<dbReference type="AlphaFoldDB" id="A0A7W8ULN2"/>
<feature type="transmembrane region" description="Helical" evidence="18">
    <location>
        <begin position="41"/>
        <end position="61"/>
    </location>
</feature>
<evidence type="ECO:0000256" key="2">
    <source>
        <dbReference type="ARBA" id="ARBA00005042"/>
    </source>
</evidence>
<dbReference type="GO" id="GO:0046474">
    <property type="term" value="P:glycerophospholipid biosynthetic process"/>
    <property type="evidence" value="ECO:0007669"/>
    <property type="project" value="TreeGrafter"/>
</dbReference>
<evidence type="ECO:0000256" key="12">
    <source>
        <dbReference type="ARBA" id="ARBA00023136"/>
    </source>
</evidence>
<accession>A0A7W8ULN2</accession>
<keyword evidence="12 18" id="KW-0472">Membrane</keyword>
<evidence type="ECO:0000256" key="16">
    <source>
        <dbReference type="NCBIfam" id="TIGR00560"/>
    </source>
</evidence>
<keyword evidence="14" id="KW-1208">Phospholipid metabolism</keyword>
<evidence type="ECO:0000256" key="10">
    <source>
        <dbReference type="ARBA" id="ARBA00022989"/>
    </source>
</evidence>
<comment type="pathway">
    <text evidence="3">Lipid metabolism.</text>
</comment>
<feature type="transmembrane region" description="Helical" evidence="18">
    <location>
        <begin position="81"/>
        <end position="108"/>
    </location>
</feature>
<evidence type="ECO:0000256" key="6">
    <source>
        <dbReference type="ARBA" id="ARBA00014944"/>
    </source>
</evidence>
<evidence type="ECO:0000256" key="9">
    <source>
        <dbReference type="ARBA" id="ARBA00022692"/>
    </source>
</evidence>
<evidence type="ECO:0000256" key="3">
    <source>
        <dbReference type="ARBA" id="ARBA00005189"/>
    </source>
</evidence>
<keyword evidence="11" id="KW-0443">Lipid metabolism</keyword>
<evidence type="ECO:0000256" key="15">
    <source>
        <dbReference type="ARBA" id="ARBA00048586"/>
    </source>
</evidence>
<comment type="pathway">
    <text evidence="2">Phospholipid metabolism; phosphatidylglycerol biosynthesis; phosphatidylglycerol from CDP-diacylglycerol: step 1/2.</text>
</comment>
<dbReference type="InterPro" id="IPR050324">
    <property type="entry name" value="CDP-alcohol_PTase-I"/>
</dbReference>
<comment type="catalytic activity">
    <reaction evidence="15">
        <text>a CDP-1,2-diacyl-sn-glycerol + sn-glycerol 3-phosphate = a 1,2-diacyl-sn-glycero-3-phospho-(1'-sn-glycero-3'-phosphate) + CMP + H(+)</text>
        <dbReference type="Rhea" id="RHEA:12593"/>
        <dbReference type="ChEBI" id="CHEBI:15378"/>
        <dbReference type="ChEBI" id="CHEBI:57597"/>
        <dbReference type="ChEBI" id="CHEBI:58332"/>
        <dbReference type="ChEBI" id="CHEBI:60110"/>
        <dbReference type="ChEBI" id="CHEBI:60377"/>
        <dbReference type="EC" id="2.7.8.5"/>
    </reaction>
</comment>
<evidence type="ECO:0000256" key="18">
    <source>
        <dbReference type="SAM" id="Phobius"/>
    </source>
</evidence>
<evidence type="ECO:0000256" key="13">
    <source>
        <dbReference type="ARBA" id="ARBA00023209"/>
    </source>
</evidence>
<keyword evidence="20" id="KW-1185">Reference proteome</keyword>
<evidence type="ECO:0000256" key="8">
    <source>
        <dbReference type="ARBA" id="ARBA00022679"/>
    </source>
</evidence>
<dbReference type="InterPro" id="IPR000462">
    <property type="entry name" value="CDP-OH_P_trans"/>
</dbReference>
<evidence type="ECO:0000256" key="7">
    <source>
        <dbReference type="ARBA" id="ARBA00022516"/>
    </source>
</evidence>
<dbReference type="NCBIfam" id="TIGR00560">
    <property type="entry name" value="pgsA"/>
    <property type="match status" value="1"/>
</dbReference>
<evidence type="ECO:0000256" key="5">
    <source>
        <dbReference type="ARBA" id="ARBA00013170"/>
    </source>
</evidence>
<organism evidence="19 20">
    <name type="scientific">Rhizobium lentis</name>
    <dbReference type="NCBI Taxonomy" id="1138194"/>
    <lineage>
        <taxon>Bacteria</taxon>
        <taxon>Pseudomonadati</taxon>
        <taxon>Pseudomonadota</taxon>
        <taxon>Alphaproteobacteria</taxon>
        <taxon>Hyphomicrobiales</taxon>
        <taxon>Rhizobiaceae</taxon>
        <taxon>Rhizobium/Agrobacterium group</taxon>
        <taxon>Rhizobium</taxon>
    </lineage>
</organism>
<dbReference type="InterPro" id="IPR048254">
    <property type="entry name" value="CDP_ALCOHOL_P_TRANSF_CS"/>
</dbReference>
<comment type="caution">
    <text evidence="19">The sequence shown here is derived from an EMBL/GenBank/DDBJ whole genome shotgun (WGS) entry which is preliminary data.</text>
</comment>
<dbReference type="GO" id="GO:0016020">
    <property type="term" value="C:membrane"/>
    <property type="evidence" value="ECO:0007669"/>
    <property type="project" value="UniProtKB-SubCell"/>
</dbReference>
<feature type="transmembrane region" description="Helical" evidence="18">
    <location>
        <begin position="160"/>
        <end position="181"/>
    </location>
</feature>
<name>A0A7W8ULN2_9HYPH</name>
<evidence type="ECO:0000256" key="1">
    <source>
        <dbReference type="ARBA" id="ARBA00004141"/>
    </source>
</evidence>
<proteinExistence type="inferred from homology"/>
<evidence type="ECO:0000313" key="20">
    <source>
        <dbReference type="Proteomes" id="UP000528824"/>
    </source>
</evidence>
<dbReference type="EMBL" id="JACHBC010000003">
    <property type="protein sequence ID" value="MBB5560279.1"/>
    <property type="molecule type" value="Genomic_DNA"/>
</dbReference>
<dbReference type="InterPro" id="IPR043130">
    <property type="entry name" value="CDP-OH_PTrfase_TM_dom"/>
</dbReference>
<dbReference type="PANTHER" id="PTHR14269">
    <property type="entry name" value="CDP-DIACYLGLYCEROL--GLYCEROL-3-PHOSPHATE 3-PHOSPHATIDYLTRANSFERASE-RELATED"/>
    <property type="match status" value="1"/>
</dbReference>
<keyword evidence="10 18" id="KW-1133">Transmembrane helix</keyword>
<dbReference type="Proteomes" id="UP000528824">
    <property type="component" value="Unassembled WGS sequence"/>
</dbReference>
<dbReference type="GO" id="GO:0008444">
    <property type="term" value="F:CDP-diacylglycerol-glycerol-3-phosphate 3-phosphatidyltransferase activity"/>
    <property type="evidence" value="ECO:0007669"/>
    <property type="project" value="UniProtKB-UniRule"/>
</dbReference>
<comment type="similarity">
    <text evidence="4 17">Belongs to the CDP-alcohol phosphatidyltransferase class-I family.</text>
</comment>
<sequence length="196" mass="21672">MASRAYSLPNLLTYGRILAVPLIVLCFFIEGRLSISNTARWVALWIFIIASLTDFLDGYLARIWNQTSNIGRMLDPIADKLLVASILLLVAADQTIAGWSIWAAITILCREILVSGLREYLAALKVSVPVTRIAKWKTTLQLVAIAFLLAGPAGDEIVPYTTQTGIALLWIAALLTIYTGYDYFRAGLKHIVDDEE</sequence>
<evidence type="ECO:0000256" key="11">
    <source>
        <dbReference type="ARBA" id="ARBA00023098"/>
    </source>
</evidence>
<protein>
    <recommendedName>
        <fullName evidence="6 16">CDP-diacylglycerol--glycerol-3-phosphate 3-phosphatidyltransferase</fullName>
        <ecNumber evidence="5 16">2.7.8.5</ecNumber>
    </recommendedName>
</protein>
<evidence type="ECO:0000313" key="19">
    <source>
        <dbReference type="EMBL" id="MBB5560279.1"/>
    </source>
</evidence>
<gene>
    <name evidence="19" type="ORF">GGI59_001930</name>
</gene>